<proteinExistence type="predicted"/>
<dbReference type="InterPro" id="IPR045378">
    <property type="entry name" value="LNT_N"/>
</dbReference>
<dbReference type="InterPro" id="IPR004563">
    <property type="entry name" value="Apolipo_AcylTrfase"/>
</dbReference>
<gene>
    <name evidence="10" type="ORF">COU46_02100</name>
</gene>
<keyword evidence="7" id="KW-0012">Acyltransferase</keyword>
<comment type="subcellular location">
    <subcellularLocation>
        <location evidence="1">Cell membrane</location>
        <topology evidence="1">Multi-pass membrane protein</topology>
    </subcellularLocation>
</comment>
<dbReference type="PANTHER" id="PTHR38686:SF1">
    <property type="entry name" value="APOLIPOPROTEIN N-ACYLTRANSFERASE"/>
    <property type="match status" value="1"/>
</dbReference>
<dbReference type="InterPro" id="IPR003010">
    <property type="entry name" value="C-N_Hydrolase"/>
</dbReference>
<evidence type="ECO:0000259" key="9">
    <source>
        <dbReference type="PROSITE" id="PS50263"/>
    </source>
</evidence>
<evidence type="ECO:0000256" key="7">
    <source>
        <dbReference type="ARBA" id="ARBA00023315"/>
    </source>
</evidence>
<feature type="transmembrane region" description="Helical" evidence="8">
    <location>
        <begin position="52"/>
        <end position="71"/>
    </location>
</feature>
<dbReference type="GO" id="GO:0016410">
    <property type="term" value="F:N-acyltransferase activity"/>
    <property type="evidence" value="ECO:0007669"/>
    <property type="project" value="InterPro"/>
</dbReference>
<dbReference type="Pfam" id="PF20154">
    <property type="entry name" value="LNT_N"/>
    <property type="match status" value="1"/>
</dbReference>
<protein>
    <recommendedName>
        <fullName evidence="9">CN hydrolase domain-containing protein</fullName>
    </recommendedName>
</protein>
<comment type="caution">
    <text evidence="10">The sequence shown here is derived from an EMBL/GenBank/DDBJ whole genome shotgun (WGS) entry which is preliminary data.</text>
</comment>
<evidence type="ECO:0000313" key="11">
    <source>
        <dbReference type="Proteomes" id="UP000229383"/>
    </source>
</evidence>
<feature type="transmembrane region" description="Helical" evidence="8">
    <location>
        <begin position="154"/>
        <end position="174"/>
    </location>
</feature>
<evidence type="ECO:0000256" key="8">
    <source>
        <dbReference type="SAM" id="Phobius"/>
    </source>
</evidence>
<evidence type="ECO:0000256" key="2">
    <source>
        <dbReference type="ARBA" id="ARBA00022475"/>
    </source>
</evidence>
<dbReference type="InterPro" id="IPR036526">
    <property type="entry name" value="C-N_Hydrolase_sf"/>
</dbReference>
<organism evidence="10 11">
    <name type="scientific">Candidatus Niyogibacteria bacterium CG10_big_fil_rev_8_21_14_0_10_42_19</name>
    <dbReference type="NCBI Taxonomy" id="1974725"/>
    <lineage>
        <taxon>Bacteria</taxon>
        <taxon>Candidatus Niyogiibacteriota</taxon>
    </lineage>
</organism>
<feature type="transmembrane region" description="Helical" evidence="8">
    <location>
        <begin position="121"/>
        <end position="142"/>
    </location>
</feature>
<dbReference type="EMBL" id="PFCN01000026">
    <property type="protein sequence ID" value="PIR70314.1"/>
    <property type="molecule type" value="Genomic_DNA"/>
</dbReference>
<dbReference type="GO" id="GO:0005886">
    <property type="term" value="C:plasma membrane"/>
    <property type="evidence" value="ECO:0007669"/>
    <property type="project" value="UniProtKB-SubCell"/>
</dbReference>
<keyword evidence="4 8" id="KW-0812">Transmembrane</keyword>
<feature type="transmembrane region" description="Helical" evidence="8">
    <location>
        <begin position="12"/>
        <end position="40"/>
    </location>
</feature>
<evidence type="ECO:0000313" key="10">
    <source>
        <dbReference type="EMBL" id="PIR70314.1"/>
    </source>
</evidence>
<evidence type="ECO:0000256" key="1">
    <source>
        <dbReference type="ARBA" id="ARBA00004651"/>
    </source>
</evidence>
<dbReference type="SUPFAM" id="SSF56317">
    <property type="entry name" value="Carbon-nitrogen hydrolase"/>
    <property type="match status" value="1"/>
</dbReference>
<evidence type="ECO:0000256" key="6">
    <source>
        <dbReference type="ARBA" id="ARBA00023136"/>
    </source>
</evidence>
<evidence type="ECO:0000256" key="3">
    <source>
        <dbReference type="ARBA" id="ARBA00022679"/>
    </source>
</evidence>
<dbReference type="PROSITE" id="PS50263">
    <property type="entry name" value="CN_HYDROLASE"/>
    <property type="match status" value="1"/>
</dbReference>
<keyword evidence="6 8" id="KW-0472">Membrane</keyword>
<dbReference type="Gene3D" id="3.60.110.10">
    <property type="entry name" value="Carbon-nitrogen hydrolase"/>
    <property type="match status" value="1"/>
</dbReference>
<keyword evidence="5 8" id="KW-1133">Transmembrane helix</keyword>
<dbReference type="Proteomes" id="UP000229383">
    <property type="component" value="Unassembled WGS sequence"/>
</dbReference>
<feature type="transmembrane region" description="Helical" evidence="8">
    <location>
        <begin position="515"/>
        <end position="533"/>
    </location>
</feature>
<feature type="transmembrane region" description="Helical" evidence="8">
    <location>
        <begin position="83"/>
        <end position="109"/>
    </location>
</feature>
<sequence length="558" mass="62886">MKKIWILPILSSIFLIIPFIYPQLDFLALLGLAPFLVFIYKGENLKKIFWTSWFSGFIFFAVIFEWILAAFPARWAGVESELAGLLLVLFVWLGSSAVMGLSFALFGALSYKLKTGTFYDLIIIPSIWIASQYVTAWIFSIWSWGSGGSLGAHWVFGNLGFALVEMPVVLWARIGGLYGVSFIAVFFNVFIFFILLSITFPTLNVEDSGFISRRVKFDRRAGKLFLIFLISVTFFIFFPVKIFKIYPTVPALNIVNVQINNKDGIFYHNNLRELFDKAVFSGEFVQPDIIIFSEGAQIFSFFGAQEEELIKVIFPDKDKPGLLVTNTIKTLPENADVRKSFILYRNQKGELVDEQEKSFLVPTGEFMPVSIKGVLTIFGYKNILGRFDVKRTITPGNFEEKPVNLGPYKVGVLLCSGIITPVSYRMLALKGADIFMNSASQNIFSGEPFLSAQIKAVARMQAISHAKPFVQATSGGRSFFVDQNGKVVWEADSLDDRIKFLKVAPSPGKTIYTKFGDWPLIFAVFVILGAILLKNRGFLVKFNRSMSSVKHLLSFWCF</sequence>
<reference evidence="11" key="1">
    <citation type="submission" date="2017-09" db="EMBL/GenBank/DDBJ databases">
        <title>Depth-based differentiation of microbial function through sediment-hosted aquifers and enrichment of novel symbionts in the deep terrestrial subsurface.</title>
        <authorList>
            <person name="Probst A.J."/>
            <person name="Ladd B."/>
            <person name="Jarett J.K."/>
            <person name="Geller-Mcgrath D.E."/>
            <person name="Sieber C.M.K."/>
            <person name="Emerson J.B."/>
            <person name="Anantharaman K."/>
            <person name="Thomas B.C."/>
            <person name="Malmstrom R."/>
            <person name="Stieglmeier M."/>
            <person name="Klingl A."/>
            <person name="Woyke T."/>
            <person name="Ryan C.M."/>
            <person name="Banfield J.F."/>
        </authorList>
    </citation>
    <scope>NUCLEOTIDE SEQUENCE [LARGE SCALE GENOMIC DNA]</scope>
</reference>
<evidence type="ECO:0000256" key="5">
    <source>
        <dbReference type="ARBA" id="ARBA00022989"/>
    </source>
</evidence>
<feature type="transmembrane region" description="Helical" evidence="8">
    <location>
        <begin position="224"/>
        <end position="243"/>
    </location>
</feature>
<feature type="domain" description="CN hydrolase" evidence="9">
    <location>
        <begin position="252"/>
        <end position="505"/>
    </location>
</feature>
<dbReference type="Pfam" id="PF00795">
    <property type="entry name" value="CN_hydrolase"/>
    <property type="match status" value="1"/>
</dbReference>
<name>A0A2H0TH63_9BACT</name>
<keyword evidence="3" id="KW-0808">Transferase</keyword>
<dbReference type="PANTHER" id="PTHR38686">
    <property type="entry name" value="APOLIPOPROTEIN N-ACYLTRANSFERASE"/>
    <property type="match status" value="1"/>
</dbReference>
<dbReference type="AlphaFoldDB" id="A0A2H0TH63"/>
<accession>A0A2H0TH63</accession>
<feature type="transmembrane region" description="Helical" evidence="8">
    <location>
        <begin position="180"/>
        <end position="203"/>
    </location>
</feature>
<dbReference type="GO" id="GO:0042158">
    <property type="term" value="P:lipoprotein biosynthetic process"/>
    <property type="evidence" value="ECO:0007669"/>
    <property type="project" value="InterPro"/>
</dbReference>
<evidence type="ECO:0000256" key="4">
    <source>
        <dbReference type="ARBA" id="ARBA00022692"/>
    </source>
</evidence>
<keyword evidence="2" id="KW-1003">Cell membrane</keyword>